<keyword evidence="1" id="KW-1133">Transmembrane helix</keyword>
<evidence type="ECO:0008006" key="4">
    <source>
        <dbReference type="Google" id="ProtNLM"/>
    </source>
</evidence>
<organism evidence="2 3">
    <name type="scientific">Amycolatopsis acididurans</name>
    <dbReference type="NCBI Taxonomy" id="2724524"/>
    <lineage>
        <taxon>Bacteria</taxon>
        <taxon>Bacillati</taxon>
        <taxon>Actinomycetota</taxon>
        <taxon>Actinomycetes</taxon>
        <taxon>Pseudonocardiales</taxon>
        <taxon>Pseudonocardiaceae</taxon>
        <taxon>Amycolatopsis</taxon>
    </lineage>
</organism>
<feature type="transmembrane region" description="Helical" evidence="1">
    <location>
        <begin position="105"/>
        <end position="124"/>
    </location>
</feature>
<evidence type="ECO:0000256" key="1">
    <source>
        <dbReference type="SAM" id="Phobius"/>
    </source>
</evidence>
<feature type="transmembrane region" description="Helical" evidence="1">
    <location>
        <begin position="64"/>
        <end position="84"/>
    </location>
</feature>
<feature type="transmembrane region" description="Helical" evidence="1">
    <location>
        <begin position="30"/>
        <end position="58"/>
    </location>
</feature>
<evidence type="ECO:0000313" key="2">
    <source>
        <dbReference type="EMBL" id="NKQ55654.1"/>
    </source>
</evidence>
<reference evidence="2 3" key="1">
    <citation type="submission" date="2020-04" db="EMBL/GenBank/DDBJ databases">
        <title>Novel species.</title>
        <authorList>
            <person name="Teo W.F.A."/>
            <person name="Lipun K."/>
            <person name="Srisuk N."/>
            <person name="Duangmal K."/>
        </authorList>
    </citation>
    <scope>NUCLEOTIDE SEQUENCE [LARGE SCALE GENOMIC DNA]</scope>
    <source>
        <strain evidence="2 3">K13G38</strain>
    </source>
</reference>
<comment type="caution">
    <text evidence="2">The sequence shown here is derived from an EMBL/GenBank/DDBJ whole genome shotgun (WGS) entry which is preliminary data.</text>
</comment>
<protein>
    <recommendedName>
        <fullName evidence="4">Mercuric transport protein MerT</fullName>
    </recommendedName>
</protein>
<name>A0ABX1J7W0_9PSEU</name>
<keyword evidence="1" id="KW-0812">Transmembrane</keyword>
<gene>
    <name evidence="2" type="ORF">HFP15_22505</name>
</gene>
<evidence type="ECO:0000313" key="3">
    <source>
        <dbReference type="Proteomes" id="UP000715441"/>
    </source>
</evidence>
<keyword evidence="1" id="KW-0472">Membrane</keyword>
<dbReference type="Proteomes" id="UP000715441">
    <property type="component" value="Unassembled WGS sequence"/>
</dbReference>
<proteinExistence type="predicted"/>
<sequence>MSTSRENTTSPQPVGTDRLPMWRIGLTSGVIGILCCLGPTVLALLGIISAGTAFAWATDLYGNYAWWFRLGGLAVMALLVWLALRRRDQCSLAGVRRWRWRLLGMLGVAVTTYVMLYAVTTWLGSVA</sequence>
<dbReference type="RefSeq" id="WP_168518683.1">
    <property type="nucleotide sequence ID" value="NZ_JAAXLS010000016.1"/>
</dbReference>
<dbReference type="EMBL" id="JAAXLS010000016">
    <property type="protein sequence ID" value="NKQ55654.1"/>
    <property type="molecule type" value="Genomic_DNA"/>
</dbReference>
<keyword evidence="3" id="KW-1185">Reference proteome</keyword>
<accession>A0ABX1J7W0</accession>